<name>A0A510JKF4_9FUSO</name>
<evidence type="ECO:0000313" key="1">
    <source>
        <dbReference type="EMBL" id="BBM39800.1"/>
    </source>
</evidence>
<dbReference type="KEGG" id="lhf:JCM16775_p2025"/>
<proteinExistence type="predicted"/>
<sequence>MDIFELDSHIEIPVVLEEFMKLKGKGYDYGAIFFSQLLELGIEHKDRYFCSELCFSDLNI</sequence>
<protein>
    <submittedName>
        <fullName evidence="1">Uncharacterized protein</fullName>
    </submittedName>
</protein>
<accession>A0A510JKF4</accession>
<reference evidence="1 2" key="1">
    <citation type="submission" date="2019-07" db="EMBL/GenBank/DDBJ databases">
        <title>Complete Genome Sequence of Leptotrichia hofstadii Strain JCM16775.</title>
        <authorList>
            <person name="Watanabe S."/>
            <person name="Cui L."/>
        </authorList>
    </citation>
    <scope>NUCLEOTIDE SEQUENCE [LARGE SCALE GENOMIC DNA]</scope>
    <source>
        <strain evidence="1 2">JCM16775</strain>
        <plasmid evidence="2">pjcm16775-2 dna</plasmid>
    </source>
</reference>
<dbReference type="AlphaFoldDB" id="A0A510JKF4"/>
<dbReference type="Proteomes" id="UP000321892">
    <property type="component" value="Plasmid pjcm16775-2 dna"/>
</dbReference>
<evidence type="ECO:0000313" key="2">
    <source>
        <dbReference type="Proteomes" id="UP000321892"/>
    </source>
</evidence>
<keyword evidence="1" id="KW-0614">Plasmid</keyword>
<dbReference type="RefSeq" id="WP_232052997.1">
    <property type="nucleotide sequence ID" value="NZ_AP019825.1"/>
</dbReference>
<organism evidence="1 2">
    <name type="scientific">Leptotrichia hofstadii</name>
    <dbReference type="NCBI Taxonomy" id="157688"/>
    <lineage>
        <taxon>Bacteria</taxon>
        <taxon>Fusobacteriati</taxon>
        <taxon>Fusobacteriota</taxon>
        <taxon>Fusobacteriia</taxon>
        <taxon>Fusobacteriales</taxon>
        <taxon>Leptotrichiaceae</taxon>
        <taxon>Leptotrichia</taxon>
    </lineage>
</organism>
<geneLocation type="plasmid" evidence="2">
    <name>pjcm16775-2 dna</name>
</geneLocation>
<gene>
    <name evidence="1" type="ORF">JCM16775_p2025</name>
</gene>
<dbReference type="EMBL" id="AP019825">
    <property type="protein sequence ID" value="BBM39800.1"/>
    <property type="molecule type" value="Genomic_DNA"/>
</dbReference>
<keyword evidence="2" id="KW-1185">Reference proteome</keyword>